<sequence>MKTIKPLRLMVMPRPYRWRNGKYLAVTLACLVKSTDKGCLLMPDHTLLHDILPELDADEVLDFMMPKPHPEFLVSGNAYTAHQADKTKCMVSVSVGDKRKEGVVFGDRFWIDNRISEPLPFTLMPLGWANSFGGPSCPDNPLGTGLDEVEIGDTRAIRLPNLESPLERIHQRGQRPQPFNFGQIRIDWPHRISKMGSCDETWIREVGTGFFDDMDPSAFNAAAEDQIWLDKAELSMDERFEIWNMHPDQHCWSGTLPSLRARCFIKRKHAERLDEVQMRATTVWFVPHKDCYILLFHGNTAIQEDDAFDVSVIMAGMERIGEPRSIDHYESVFARRMSFETAALYALKDEELMPADMLAPWIENIPLDQHTIMSKMHRLRHDGEGGMSGGFVGPIKPMTLADLPALVEKSEQMHAETTDELKESRANALDSLKAEAASNPSGVAGKLLDSIDVDLDGGQRSEPPKLPTVGPPKFDDLLQSVGSSEDRRMLRQAAKGAGKPASSLREMHDFSKQALRKSYLYSVHYQQGVARVGEHRAIEIRNRVLQKYRLNKRLSQMDLTGADLSGLDLSGADFSGAWMERVDLSNTNLAGALFDETVLARGVFAHANLEGAQLKRCNISEASFEQASLKQAELSELICETTTTFVDCDFSGSLLNDFDSQHMRFLRTGFHGARMRDVSFESARFEQCALHNVVLDKVDFEDSVCQDVEILDSSIISSTVTNTSFLRTRIEKSVMQKATFTEDVKFEESAIENTQLVQCMFREVKFTKMSLAGSQFEQCDFSLADLRGCDLRRIATPSSMFVRTNFNEADLTGSNLIQGNFQKSTFLGSKLSGCNFFRADMSETILDPATKTDRTYVRRTRLAPFSDKSVALGETGDA</sequence>
<dbReference type="STRING" id="94624.Bpet1618"/>
<dbReference type="KEGG" id="bpt:Bpet1618"/>
<dbReference type="eggNOG" id="COG1357">
    <property type="taxonomic scope" value="Bacteria"/>
</dbReference>
<proteinExistence type="predicted"/>
<dbReference type="EMBL" id="AM902716">
    <property type="protein sequence ID" value="CAP41957.1"/>
    <property type="molecule type" value="Genomic_DNA"/>
</dbReference>
<protein>
    <submittedName>
        <fullName evidence="3">Secreted protein</fullName>
    </submittedName>
</protein>
<dbReference type="Proteomes" id="UP000001225">
    <property type="component" value="Chromosome"/>
</dbReference>
<dbReference type="PANTHER" id="PTHR14136">
    <property type="entry name" value="BTB_POZ DOMAIN-CONTAINING PROTEIN KCTD9"/>
    <property type="match status" value="1"/>
</dbReference>
<evidence type="ECO:0000259" key="2">
    <source>
        <dbReference type="Pfam" id="PF09937"/>
    </source>
</evidence>
<dbReference type="AlphaFoldDB" id="A9IGL5"/>
<dbReference type="InterPro" id="IPR001646">
    <property type="entry name" value="5peptide_repeat"/>
</dbReference>
<dbReference type="Gene3D" id="2.160.20.80">
    <property type="entry name" value="E3 ubiquitin-protein ligase SopA"/>
    <property type="match status" value="3"/>
</dbReference>
<evidence type="ECO:0000313" key="4">
    <source>
        <dbReference type="Proteomes" id="UP000001225"/>
    </source>
</evidence>
<feature type="domain" description="DUF2169" evidence="2">
    <location>
        <begin position="53"/>
        <end position="297"/>
    </location>
</feature>
<feature type="region of interest" description="Disordered" evidence="1">
    <location>
        <begin position="454"/>
        <end position="473"/>
    </location>
</feature>
<evidence type="ECO:0000313" key="3">
    <source>
        <dbReference type="EMBL" id="CAP41957.1"/>
    </source>
</evidence>
<dbReference type="InterPro" id="IPR018683">
    <property type="entry name" value="DUF2169"/>
</dbReference>
<dbReference type="SUPFAM" id="SSF141571">
    <property type="entry name" value="Pentapeptide repeat-like"/>
    <property type="match status" value="3"/>
</dbReference>
<name>A9IGL5_BORPD</name>
<dbReference type="Pfam" id="PF00805">
    <property type="entry name" value="Pentapeptide"/>
    <property type="match status" value="4"/>
</dbReference>
<dbReference type="Pfam" id="PF09937">
    <property type="entry name" value="DUF2169"/>
    <property type="match status" value="1"/>
</dbReference>
<gene>
    <name evidence="3" type="ordered locus">Bpet1618</name>
</gene>
<reference evidence="3 4" key="1">
    <citation type="journal article" date="2008" name="BMC Genomics">
        <title>The missing link: Bordetella petrii is endowed with both the metabolic versatility of environmental bacteria and virulence traits of pathogenic Bordetellae.</title>
        <authorList>
            <person name="Gross R."/>
            <person name="Guzman C.A."/>
            <person name="Sebaihia M."/>
            <person name="Martins Dos Santos V.A."/>
            <person name="Pieper D.H."/>
            <person name="Koebnik R."/>
            <person name="Lechner M."/>
            <person name="Bartels D."/>
            <person name="Buhrmester J."/>
            <person name="Choudhuri J.V."/>
            <person name="Ebensen T."/>
            <person name="Gaigalat L."/>
            <person name="Herrmann S."/>
            <person name="Khachane A.N."/>
            <person name="Larisch C."/>
            <person name="Link S."/>
            <person name="Linke B."/>
            <person name="Meyer F."/>
            <person name="Mormann S."/>
            <person name="Nakunst D."/>
            <person name="Rueckert C."/>
            <person name="Schneiker-Bekel S."/>
            <person name="Schulze K."/>
            <person name="Vorhoelter F.J."/>
            <person name="Yevsa T."/>
            <person name="Engle J.T."/>
            <person name="Goldman W.E."/>
            <person name="Puehler A."/>
            <person name="Goebel U.B."/>
            <person name="Goesmann A."/>
            <person name="Bloecker H."/>
            <person name="Kaiser O."/>
            <person name="Martinez-Arias R."/>
        </authorList>
    </citation>
    <scope>NUCLEOTIDE SEQUENCE [LARGE SCALE GENOMIC DNA]</scope>
    <source>
        <strain evidence="4">ATCC BAA-461 / DSM 12804 / CCUG 43448 / CIP 107267 / Se-1111R</strain>
    </source>
</reference>
<accession>A9IGL5</accession>
<dbReference type="eggNOG" id="COG5351">
    <property type="taxonomic scope" value="Bacteria"/>
</dbReference>
<organism evidence="3 4">
    <name type="scientific">Bordetella petrii (strain ATCC BAA-461 / DSM 12804 / CCUG 43448 / CIP 107267 / Se-1111R)</name>
    <dbReference type="NCBI Taxonomy" id="340100"/>
    <lineage>
        <taxon>Bacteria</taxon>
        <taxon>Pseudomonadati</taxon>
        <taxon>Pseudomonadota</taxon>
        <taxon>Betaproteobacteria</taxon>
        <taxon>Burkholderiales</taxon>
        <taxon>Alcaligenaceae</taxon>
        <taxon>Bordetella</taxon>
    </lineage>
</organism>
<evidence type="ECO:0000256" key="1">
    <source>
        <dbReference type="SAM" id="MobiDB-lite"/>
    </source>
</evidence>
<dbReference type="PANTHER" id="PTHR14136:SF17">
    <property type="entry name" value="BTB_POZ DOMAIN-CONTAINING PROTEIN KCTD9"/>
    <property type="match status" value="1"/>
</dbReference>
<keyword evidence="4" id="KW-1185">Reference proteome</keyword>
<dbReference type="InterPro" id="IPR051082">
    <property type="entry name" value="Pentapeptide-BTB/POZ_domain"/>
</dbReference>